<protein>
    <submittedName>
        <fullName evidence="1">Uncharacterized protein</fullName>
    </submittedName>
</protein>
<proteinExistence type="predicted"/>
<reference evidence="1" key="2">
    <citation type="submission" date="2021-10" db="EMBL/GenBank/DDBJ databases">
        <title>Phylogenomics reveals ancestral predisposition of the termite-cultivated fungus Termitomyces towards a domesticated lifestyle.</title>
        <authorList>
            <person name="Auxier B."/>
            <person name="Grum-Grzhimaylo A."/>
            <person name="Cardenas M.E."/>
            <person name="Lodge J.D."/>
            <person name="Laessoe T."/>
            <person name="Pedersen O."/>
            <person name="Smith M.E."/>
            <person name="Kuyper T.W."/>
            <person name="Franco-Molano E.A."/>
            <person name="Baroni T.J."/>
            <person name="Aanen D.K."/>
        </authorList>
    </citation>
    <scope>NUCLEOTIDE SEQUENCE</scope>
    <source>
        <strain evidence="1">AP01</strain>
        <tissue evidence="1">Mycelium</tissue>
    </source>
</reference>
<evidence type="ECO:0000313" key="1">
    <source>
        <dbReference type="EMBL" id="KAG5647183.1"/>
    </source>
</evidence>
<sequence>MEETIREREQALDEKGRKVLNAIRNMPDHGEIDDVLDRSVPADSGEFQQLLEDDLRSVLGQRAPTRVCEATAFFCEKKTEEPGKGIVAPQAEDVVVDVFETYEAQVPLLQGIKGTASLVLQGLIPSAPPTRLLWHSLREPSNYIAPRAYAAPISQLRRLSNPSAIFTR</sequence>
<dbReference type="OrthoDB" id="2665372at2759"/>
<organism evidence="1 2">
    <name type="scientific">Asterophora parasitica</name>
    <dbReference type="NCBI Taxonomy" id="117018"/>
    <lineage>
        <taxon>Eukaryota</taxon>
        <taxon>Fungi</taxon>
        <taxon>Dikarya</taxon>
        <taxon>Basidiomycota</taxon>
        <taxon>Agaricomycotina</taxon>
        <taxon>Agaricomycetes</taxon>
        <taxon>Agaricomycetidae</taxon>
        <taxon>Agaricales</taxon>
        <taxon>Tricholomatineae</taxon>
        <taxon>Lyophyllaceae</taxon>
        <taxon>Asterophora</taxon>
    </lineage>
</organism>
<reference evidence="1" key="1">
    <citation type="submission" date="2020-07" db="EMBL/GenBank/DDBJ databases">
        <authorList>
            <person name="Nieuwenhuis M."/>
            <person name="Van De Peppel L.J.J."/>
        </authorList>
    </citation>
    <scope>NUCLEOTIDE SEQUENCE</scope>
    <source>
        <strain evidence="1">AP01</strain>
        <tissue evidence="1">Mycelium</tissue>
    </source>
</reference>
<accession>A0A9P7GBT8</accession>
<dbReference type="Proteomes" id="UP000775547">
    <property type="component" value="Unassembled WGS sequence"/>
</dbReference>
<keyword evidence="2" id="KW-1185">Reference proteome</keyword>
<dbReference type="EMBL" id="JABCKV010000012">
    <property type="protein sequence ID" value="KAG5647183.1"/>
    <property type="molecule type" value="Genomic_DNA"/>
</dbReference>
<dbReference type="AlphaFoldDB" id="A0A9P7GBT8"/>
<evidence type="ECO:0000313" key="2">
    <source>
        <dbReference type="Proteomes" id="UP000775547"/>
    </source>
</evidence>
<name>A0A9P7GBT8_9AGAR</name>
<comment type="caution">
    <text evidence="1">The sequence shown here is derived from an EMBL/GenBank/DDBJ whole genome shotgun (WGS) entry which is preliminary data.</text>
</comment>
<gene>
    <name evidence="1" type="ORF">DXG03_001142</name>
</gene>